<gene>
    <name evidence="6" type="ORF">CAP51_02775</name>
</gene>
<dbReference type="Proteomes" id="UP000196536">
    <property type="component" value="Unassembled WGS sequence"/>
</dbReference>
<name>A0A1Z9Z432_9GAMM</name>
<evidence type="ECO:0000256" key="2">
    <source>
        <dbReference type="ARBA" id="ARBA00022801"/>
    </source>
</evidence>
<dbReference type="InterPro" id="IPR000387">
    <property type="entry name" value="Tyr_Pase_dom"/>
</dbReference>
<dbReference type="PANTHER" id="PTHR31126:SF72">
    <property type="entry name" value="DUAL SPECIFICITY PROTEIN PHOSPHATASE TPBA"/>
    <property type="match status" value="1"/>
</dbReference>
<dbReference type="PROSITE" id="PS51257">
    <property type="entry name" value="PROKAR_LIPOPROTEIN"/>
    <property type="match status" value="1"/>
</dbReference>
<dbReference type="PROSITE" id="PS50056">
    <property type="entry name" value="TYR_PHOSPHATASE_2"/>
    <property type="match status" value="1"/>
</dbReference>
<evidence type="ECO:0000259" key="4">
    <source>
        <dbReference type="PROSITE" id="PS50054"/>
    </source>
</evidence>
<evidence type="ECO:0000313" key="6">
    <source>
        <dbReference type="EMBL" id="OUY09215.1"/>
    </source>
</evidence>
<dbReference type="SMART" id="SM00195">
    <property type="entry name" value="DSPc"/>
    <property type="match status" value="1"/>
</dbReference>
<keyword evidence="7" id="KW-1185">Reference proteome</keyword>
<reference evidence="6 7" key="1">
    <citation type="submission" date="2017-05" db="EMBL/GenBank/DDBJ databases">
        <title>Acinetobacter populi ANC 5415 (= PBJ7), whole genome shotgun sequencing project.</title>
        <authorList>
            <person name="Nemec A."/>
            <person name="Radolfova-Krizova L."/>
        </authorList>
    </citation>
    <scope>NUCLEOTIDE SEQUENCE [LARGE SCALE GENOMIC DNA]</scope>
    <source>
        <strain evidence="6 7">PBJ7</strain>
    </source>
</reference>
<evidence type="ECO:0000313" key="7">
    <source>
        <dbReference type="Proteomes" id="UP000196536"/>
    </source>
</evidence>
<organism evidence="6 7">
    <name type="scientific">Acinetobacter populi</name>
    <dbReference type="NCBI Taxonomy" id="1582270"/>
    <lineage>
        <taxon>Bacteria</taxon>
        <taxon>Pseudomonadati</taxon>
        <taxon>Pseudomonadota</taxon>
        <taxon>Gammaproteobacteria</taxon>
        <taxon>Moraxellales</taxon>
        <taxon>Moraxellaceae</taxon>
        <taxon>Acinetobacter</taxon>
    </lineage>
</organism>
<feature type="domain" description="Tyrosine-protein phosphatase" evidence="4">
    <location>
        <begin position="43"/>
        <end position="190"/>
    </location>
</feature>
<feature type="domain" description="Tyrosine specific protein phosphatases" evidence="5">
    <location>
        <begin position="106"/>
        <end position="160"/>
    </location>
</feature>
<dbReference type="PROSITE" id="PS50054">
    <property type="entry name" value="TYR_PHOSPHATASE_DUAL"/>
    <property type="match status" value="1"/>
</dbReference>
<proteinExistence type="inferred from homology"/>
<dbReference type="SUPFAM" id="SSF52799">
    <property type="entry name" value="(Phosphotyrosine protein) phosphatases II"/>
    <property type="match status" value="1"/>
</dbReference>
<dbReference type="Gene3D" id="3.90.190.10">
    <property type="entry name" value="Protein tyrosine phosphatase superfamily"/>
    <property type="match status" value="1"/>
</dbReference>
<dbReference type="Pfam" id="PF00782">
    <property type="entry name" value="DSPc"/>
    <property type="match status" value="1"/>
</dbReference>
<protein>
    <submittedName>
        <fullName evidence="6">Protein tyrosine phosphatase</fullName>
    </submittedName>
</protein>
<dbReference type="InterPro" id="IPR020422">
    <property type="entry name" value="TYR_PHOSPHATASE_DUAL_dom"/>
</dbReference>
<keyword evidence="2" id="KW-0378">Hydrolase</keyword>
<dbReference type="InterPro" id="IPR029021">
    <property type="entry name" value="Prot-tyrosine_phosphatase-like"/>
</dbReference>
<dbReference type="GO" id="GO:0004721">
    <property type="term" value="F:phosphoprotein phosphatase activity"/>
    <property type="evidence" value="ECO:0007669"/>
    <property type="project" value="UniProtKB-KW"/>
</dbReference>
<evidence type="ECO:0000256" key="3">
    <source>
        <dbReference type="ARBA" id="ARBA00022912"/>
    </source>
</evidence>
<accession>A0A1Z9Z432</accession>
<dbReference type="PANTHER" id="PTHR31126">
    <property type="entry name" value="TYROSINE-PROTEIN PHOSPHATASE"/>
    <property type="match status" value="1"/>
</dbReference>
<sequence>MKQTYILTSLLSLTLVTGCVKHPSLAPEQRPQHWGRLIHQQQNLYQISDFLYRSEQPLKQQGQTLHQLGINTIISLRSRNKTVQEFQDQSFNIIHVPIHTWAIDREDVLATMQALKQAQQQNHKVLIHCYHGSDRTGTMVAMYRIFFENWSIDDAVQEMKYGSYGFHPIWVNIDRLFNAENITWIRQQLDESSTTNMNTD</sequence>
<dbReference type="EMBL" id="NEXX01000001">
    <property type="protein sequence ID" value="OUY09215.1"/>
    <property type="molecule type" value="Genomic_DNA"/>
</dbReference>
<dbReference type="RefSeq" id="WP_213062673.1">
    <property type="nucleotide sequence ID" value="NZ_NEXX01000001.1"/>
</dbReference>
<dbReference type="AlphaFoldDB" id="A0A1Z9Z432"/>
<keyword evidence="3" id="KW-0904">Protein phosphatase</keyword>
<dbReference type="InterPro" id="IPR000340">
    <property type="entry name" value="Dual-sp_phosphatase_cat-dom"/>
</dbReference>
<comment type="caution">
    <text evidence="6">The sequence shown here is derived from an EMBL/GenBank/DDBJ whole genome shotgun (WGS) entry which is preliminary data.</text>
</comment>
<comment type="similarity">
    <text evidence="1">Belongs to the protein-tyrosine phosphatase family.</text>
</comment>
<evidence type="ECO:0000256" key="1">
    <source>
        <dbReference type="ARBA" id="ARBA00009580"/>
    </source>
</evidence>
<dbReference type="InterPro" id="IPR016130">
    <property type="entry name" value="Tyr_Pase_AS"/>
</dbReference>
<evidence type="ECO:0000259" key="5">
    <source>
        <dbReference type="PROSITE" id="PS50056"/>
    </source>
</evidence>
<dbReference type="PROSITE" id="PS00383">
    <property type="entry name" value="TYR_PHOSPHATASE_1"/>
    <property type="match status" value="1"/>
</dbReference>